<dbReference type="AlphaFoldDB" id="A0A5I6PUE5"/>
<protein>
    <submittedName>
        <fullName evidence="1">Phage virion morphogenesis protein</fullName>
    </submittedName>
</protein>
<dbReference type="EMBL" id="AAIQMM010000029">
    <property type="protein sequence ID" value="ECH0896816.1"/>
    <property type="molecule type" value="Genomic_DNA"/>
</dbReference>
<organism evidence="1">
    <name type="scientific">Salmonella enterica subsp. enterica serovar Glostrup</name>
    <dbReference type="NCBI Taxonomy" id="1151180"/>
    <lineage>
        <taxon>Bacteria</taxon>
        <taxon>Pseudomonadati</taxon>
        <taxon>Pseudomonadota</taxon>
        <taxon>Gammaproteobacteria</taxon>
        <taxon>Enterobacterales</taxon>
        <taxon>Enterobacteriaceae</taxon>
        <taxon>Salmonella</taxon>
    </lineage>
</organism>
<gene>
    <name evidence="1" type="ORF">FPD99_22960</name>
</gene>
<comment type="caution">
    <text evidence="1">The sequence shown here is derived from an EMBL/GenBank/DDBJ whole genome shotgun (WGS) entry which is preliminary data.</text>
</comment>
<proteinExistence type="predicted"/>
<sequence length="163" mass="18393">MEPEITLDIPPDLERWLKELETRVKRRGPLMTTIAGIMLNAVDENFIQGGRPAWEPLKYRDGKPLQLSGRLHASVQPWSDNDQAVVGTNVIYAGIQNNGGRTRAHVIRPRRKKALYFNGRYAKKVNHPGSEIPARPFLTLTDEDYTDIQQAIIDYIAGNTTGE</sequence>
<dbReference type="Pfam" id="PF05069">
    <property type="entry name" value="Phage_tail_S"/>
    <property type="match status" value="1"/>
</dbReference>
<evidence type="ECO:0000313" key="1">
    <source>
        <dbReference type="EMBL" id="ECH0896816.1"/>
    </source>
</evidence>
<dbReference type="InterPro" id="IPR006522">
    <property type="entry name" value="Phage_virion_morphogenesis"/>
</dbReference>
<name>A0A5I6PUE5_SALET</name>
<accession>A0A5I6PUE5</accession>
<reference evidence="1" key="1">
    <citation type="submission" date="2019-07" db="EMBL/GenBank/DDBJ databases">
        <authorList>
            <person name="Ashton P.M."/>
            <person name="Dallman T."/>
            <person name="Nair S."/>
            <person name="De Pinna E."/>
            <person name="Peters T."/>
            <person name="Grant K."/>
        </authorList>
    </citation>
    <scope>NUCLEOTIDE SEQUENCE</scope>
    <source>
        <strain evidence="1">773673</strain>
    </source>
</reference>